<keyword evidence="4" id="KW-1185">Reference proteome</keyword>
<accession>A0ABR7WEC8</accession>
<feature type="transmembrane region" description="Helical" evidence="2">
    <location>
        <begin position="271"/>
        <end position="291"/>
    </location>
</feature>
<evidence type="ECO:0000313" key="4">
    <source>
        <dbReference type="Proteomes" id="UP000602395"/>
    </source>
</evidence>
<reference evidence="3 4" key="1">
    <citation type="submission" date="2020-09" db="EMBL/GenBank/DDBJ databases">
        <title>Novel species in genus Gordonia.</title>
        <authorList>
            <person name="Zhang G."/>
        </authorList>
    </citation>
    <scope>NUCLEOTIDE SEQUENCE [LARGE SCALE GENOMIC DNA]</scope>
    <source>
        <strain evidence="3 4">ON-33</strain>
    </source>
</reference>
<feature type="transmembrane region" description="Helical" evidence="2">
    <location>
        <begin position="194"/>
        <end position="212"/>
    </location>
</feature>
<protein>
    <recommendedName>
        <fullName evidence="5">Integral membrane protein</fullName>
    </recommendedName>
</protein>
<keyword evidence="2" id="KW-1133">Transmembrane helix</keyword>
<gene>
    <name evidence="3" type="ORF">IDF66_14330</name>
</gene>
<evidence type="ECO:0000313" key="3">
    <source>
        <dbReference type="EMBL" id="MBD1320758.1"/>
    </source>
</evidence>
<proteinExistence type="predicted"/>
<feature type="region of interest" description="Disordered" evidence="1">
    <location>
        <begin position="384"/>
        <end position="413"/>
    </location>
</feature>
<dbReference type="RefSeq" id="WP_190267350.1">
    <property type="nucleotide sequence ID" value="NZ_BAABAD010000004.1"/>
</dbReference>
<dbReference type="Proteomes" id="UP000602395">
    <property type="component" value="Unassembled WGS sequence"/>
</dbReference>
<evidence type="ECO:0000256" key="1">
    <source>
        <dbReference type="SAM" id="MobiDB-lite"/>
    </source>
</evidence>
<name>A0ABR7WEC8_9ACTN</name>
<evidence type="ECO:0000256" key="2">
    <source>
        <dbReference type="SAM" id="Phobius"/>
    </source>
</evidence>
<feature type="transmembrane region" description="Helical" evidence="2">
    <location>
        <begin position="331"/>
        <end position="350"/>
    </location>
</feature>
<dbReference type="EMBL" id="JACWMS010000002">
    <property type="protein sequence ID" value="MBD1320758.1"/>
    <property type="molecule type" value="Genomic_DNA"/>
</dbReference>
<sequence>MTTRYVRGELLDTEHYLTTVTPLASDPAVQAQVSAAVTEQIDSRVDIQQMTQQALQQIVDLTPADRPRVDQALVGLAPVLASQAESFVHKTVDDFVRSSTFKDLWVAANRAAHRSVVAAVTGETQRDAVNIGSDGTISIQLGPIIEQVKQRLQDRGFAFAGSIPQVDKQFVVFQSPDLAKAQRWVRALDKIASILPWLAILAAVGAVVLIGSGRRLRMLAIVGIAITLSMLVLAIGLLVGRSIYLGQVPPDVLSPDAARVIFDTVVAPLRLALRAVAVVGLVVAVAAFLAGGSRAALAVRHGFTRGVGAVDSRRAARAPNTFERVLWQARIAVRIGVVAIAALVLMFWPYPTGLVVIWTVVIACVVLAALEVAMQPARRAPVPVVEGPAEPVTADDETTGPTDPPVSARGDQA</sequence>
<feature type="transmembrane region" description="Helical" evidence="2">
    <location>
        <begin position="219"/>
        <end position="244"/>
    </location>
</feature>
<keyword evidence="2" id="KW-0472">Membrane</keyword>
<organism evidence="3 4">
    <name type="scientific">Gordonia hankookensis</name>
    <dbReference type="NCBI Taxonomy" id="589403"/>
    <lineage>
        <taxon>Bacteria</taxon>
        <taxon>Bacillati</taxon>
        <taxon>Actinomycetota</taxon>
        <taxon>Actinomycetes</taxon>
        <taxon>Mycobacteriales</taxon>
        <taxon>Gordoniaceae</taxon>
        <taxon>Gordonia</taxon>
    </lineage>
</organism>
<feature type="transmembrane region" description="Helical" evidence="2">
    <location>
        <begin position="356"/>
        <end position="374"/>
    </location>
</feature>
<comment type="caution">
    <text evidence="3">The sequence shown here is derived from an EMBL/GenBank/DDBJ whole genome shotgun (WGS) entry which is preliminary data.</text>
</comment>
<keyword evidence="2" id="KW-0812">Transmembrane</keyword>
<evidence type="ECO:0008006" key="5">
    <source>
        <dbReference type="Google" id="ProtNLM"/>
    </source>
</evidence>